<feature type="region of interest" description="Disordered" evidence="8">
    <location>
        <begin position="76"/>
        <end position="138"/>
    </location>
</feature>
<proteinExistence type="inferred from homology"/>
<dbReference type="InterPro" id="IPR006785">
    <property type="entry name" value="Pex14_N"/>
</dbReference>
<dbReference type="GO" id="GO:0016560">
    <property type="term" value="P:protein import into peroxisome matrix, docking"/>
    <property type="evidence" value="ECO:0007669"/>
    <property type="project" value="UniProtKB-UniRule"/>
</dbReference>
<evidence type="ECO:0000256" key="7">
    <source>
        <dbReference type="RuleBase" id="RU367032"/>
    </source>
</evidence>
<feature type="compositionally biased region" description="Basic and acidic residues" evidence="8">
    <location>
        <begin position="87"/>
        <end position="100"/>
    </location>
</feature>
<dbReference type="PANTHER" id="PTHR23058:SF5">
    <property type="entry name" value="PEROXISOMAL MEMBRANE PROTEIN PEX14"/>
    <property type="match status" value="1"/>
</dbReference>
<accession>A0A8K0SLM9</accession>
<dbReference type="Proteomes" id="UP000813444">
    <property type="component" value="Unassembled WGS sequence"/>
</dbReference>
<evidence type="ECO:0000259" key="9">
    <source>
        <dbReference type="Pfam" id="PF04695"/>
    </source>
</evidence>
<keyword evidence="7" id="KW-0472">Membrane</keyword>
<comment type="function">
    <text evidence="7">Component of the PEX13-PEX14 docking complex, a translocon channel that specifically mediates the import of peroxisomal cargo proteins bound to PEX5 receptor. The PEX13-PEX14 docking complex forms a large import pore which can be opened to a diameter of about 9 nm. Mechanistically, PEX5 receptor along with cargo proteins associates with the PEX14 subunit of the PEX13-PEX14 docking complex in the cytosol, leading to the insertion of the receptor into the organelle membrane with the concomitant translocation of the cargo into the peroxisome matrix.</text>
</comment>
<feature type="region of interest" description="Disordered" evidence="8">
    <location>
        <begin position="1"/>
        <end position="56"/>
    </location>
</feature>
<dbReference type="InterPro" id="IPR036388">
    <property type="entry name" value="WH-like_DNA-bd_sf"/>
</dbReference>
<keyword evidence="3 7" id="KW-0576">Peroxisome</keyword>
<dbReference type="InterPro" id="IPR025655">
    <property type="entry name" value="PEX14"/>
</dbReference>
<feature type="domain" description="Peroxisome membrane anchor protein Pex14p N-terminal" evidence="9">
    <location>
        <begin position="44"/>
        <end position="81"/>
    </location>
</feature>
<name>A0A8K0SLM9_9HYPO</name>
<organism evidence="10 11">
    <name type="scientific">Stachybotrys elegans</name>
    <dbReference type="NCBI Taxonomy" id="80388"/>
    <lineage>
        <taxon>Eukaryota</taxon>
        <taxon>Fungi</taxon>
        <taxon>Dikarya</taxon>
        <taxon>Ascomycota</taxon>
        <taxon>Pezizomycotina</taxon>
        <taxon>Sordariomycetes</taxon>
        <taxon>Hypocreomycetidae</taxon>
        <taxon>Hypocreales</taxon>
        <taxon>Stachybotryaceae</taxon>
        <taxon>Stachybotrys</taxon>
    </lineage>
</organism>
<reference evidence="10" key="1">
    <citation type="journal article" date="2021" name="Nat. Commun.">
        <title>Genetic determinants of endophytism in the Arabidopsis root mycobiome.</title>
        <authorList>
            <person name="Mesny F."/>
            <person name="Miyauchi S."/>
            <person name="Thiergart T."/>
            <person name="Pickel B."/>
            <person name="Atanasova L."/>
            <person name="Karlsson M."/>
            <person name="Huettel B."/>
            <person name="Barry K.W."/>
            <person name="Haridas S."/>
            <person name="Chen C."/>
            <person name="Bauer D."/>
            <person name="Andreopoulos W."/>
            <person name="Pangilinan J."/>
            <person name="LaButti K."/>
            <person name="Riley R."/>
            <person name="Lipzen A."/>
            <person name="Clum A."/>
            <person name="Drula E."/>
            <person name="Henrissat B."/>
            <person name="Kohler A."/>
            <person name="Grigoriev I.V."/>
            <person name="Martin F.M."/>
            <person name="Hacquard S."/>
        </authorList>
    </citation>
    <scope>NUCLEOTIDE SEQUENCE</scope>
    <source>
        <strain evidence="10">MPI-CAGE-CH-0235</strain>
    </source>
</reference>
<protein>
    <recommendedName>
        <fullName evidence="4 7">Peroxisomal membrane protein PEX14</fullName>
    </recommendedName>
    <alternativeName>
        <fullName evidence="5 7">Peroxin-14</fullName>
    </alternativeName>
</protein>
<evidence type="ECO:0000256" key="1">
    <source>
        <dbReference type="ARBA" id="ARBA00005443"/>
    </source>
</evidence>
<feature type="compositionally biased region" description="Basic and acidic residues" evidence="8">
    <location>
        <begin position="45"/>
        <end position="56"/>
    </location>
</feature>
<evidence type="ECO:0000256" key="5">
    <source>
        <dbReference type="ARBA" id="ARBA00029691"/>
    </source>
</evidence>
<feature type="region of interest" description="Disordered" evidence="8">
    <location>
        <begin position="201"/>
        <end position="222"/>
    </location>
</feature>
<gene>
    <name evidence="10" type="ORF">B0I35DRAFT_481669</name>
</gene>
<dbReference type="AlphaFoldDB" id="A0A8K0SLM9"/>
<dbReference type="Gene3D" id="1.10.10.10">
    <property type="entry name" value="Winged helix-like DNA-binding domain superfamily/Winged helix DNA-binding domain"/>
    <property type="match status" value="1"/>
</dbReference>
<keyword evidence="11" id="KW-1185">Reference proteome</keyword>
<evidence type="ECO:0000256" key="4">
    <source>
        <dbReference type="ARBA" id="ARBA00029502"/>
    </source>
</evidence>
<dbReference type="GO" id="GO:0005778">
    <property type="term" value="C:peroxisomal membrane"/>
    <property type="evidence" value="ECO:0007669"/>
    <property type="project" value="UniProtKB-SubCell"/>
</dbReference>
<evidence type="ECO:0000313" key="11">
    <source>
        <dbReference type="Proteomes" id="UP000813444"/>
    </source>
</evidence>
<comment type="subcellular location">
    <subcellularLocation>
        <location evidence="6 7">Peroxisome membrane</location>
    </subcellularLocation>
</comment>
<dbReference type="GO" id="GO:0005102">
    <property type="term" value="F:signaling receptor binding"/>
    <property type="evidence" value="ECO:0007669"/>
    <property type="project" value="TreeGrafter"/>
</dbReference>
<keyword evidence="2" id="KW-0811">Translocation</keyword>
<evidence type="ECO:0000256" key="2">
    <source>
        <dbReference type="ARBA" id="ARBA00023010"/>
    </source>
</evidence>
<keyword evidence="7" id="KW-0653">Protein transport</keyword>
<dbReference type="OrthoDB" id="441517at2759"/>
<comment type="similarity">
    <text evidence="1 7">Belongs to the peroxin-14 family.</text>
</comment>
<keyword evidence="7" id="KW-0813">Transport</keyword>
<dbReference type="GO" id="GO:1990429">
    <property type="term" value="C:peroxisomal importomer complex"/>
    <property type="evidence" value="ECO:0007669"/>
    <property type="project" value="TreeGrafter"/>
</dbReference>
<dbReference type="Pfam" id="PF04695">
    <property type="entry name" value="Pex14_N"/>
    <property type="match status" value="1"/>
</dbReference>
<dbReference type="EMBL" id="JAGPNK010000011">
    <property type="protein sequence ID" value="KAH7311729.1"/>
    <property type="molecule type" value="Genomic_DNA"/>
</dbReference>
<evidence type="ECO:0000256" key="6">
    <source>
        <dbReference type="ARBA" id="ARBA00046271"/>
    </source>
</evidence>
<sequence>MSDPEDKPSPPEIPAWQREQGESTEASLPSSSSSSSSSDGDVDVETARRFLDHEDVRGVPRQKKIDFLLSKGISESQAQSLVDEVEPSEKEDVEPADKPEAAPAIAEHQQTPEPDATLTDRPPIVTYPEFLSKPQSTPPLVTTSRLLGVLNAFAAVSAAIYGTSKFVVTPMVESLTEAREDLHDTTARKLDALVAKLEQTVSEIPPRKQNQADAAPEASADEDPAEMFHRDIGTQTSVTPPPKIGGLNFKSESERQINRILTLTTSVRQLKDGCRMQSEDAQEIKTTLDVFRDELDALAYSRHSEFVGGYDMFYNRNRKEPEDEIRKVRDNIRRVKGVLLSARSFPSSTAR</sequence>
<comment type="caution">
    <text evidence="10">The sequence shown here is derived from an EMBL/GenBank/DDBJ whole genome shotgun (WGS) entry which is preliminary data.</text>
</comment>
<evidence type="ECO:0000313" key="10">
    <source>
        <dbReference type="EMBL" id="KAH7311729.1"/>
    </source>
</evidence>
<evidence type="ECO:0000256" key="8">
    <source>
        <dbReference type="SAM" id="MobiDB-lite"/>
    </source>
</evidence>
<evidence type="ECO:0000256" key="3">
    <source>
        <dbReference type="ARBA" id="ARBA00023140"/>
    </source>
</evidence>
<dbReference type="PANTHER" id="PTHR23058">
    <property type="entry name" value="PEROXISOMAL MEMBRANE PROTEIN PEX14"/>
    <property type="match status" value="1"/>
</dbReference>